<evidence type="ECO:0000256" key="11">
    <source>
        <dbReference type="PIRNR" id="PIRNR001461"/>
    </source>
</evidence>
<dbReference type="PROSITE" id="PS01085">
    <property type="entry name" value="RIBUL_P_3_EPIMER_1"/>
    <property type="match status" value="1"/>
</dbReference>
<evidence type="ECO:0000256" key="6">
    <source>
        <dbReference type="ARBA" id="ARBA00009541"/>
    </source>
</evidence>
<dbReference type="PROSITE" id="PS01086">
    <property type="entry name" value="RIBUL_P_3_EPIMER_2"/>
    <property type="match status" value="1"/>
</dbReference>
<dbReference type="SUPFAM" id="SSF51366">
    <property type="entry name" value="Ribulose-phoshate binding barrel"/>
    <property type="match status" value="1"/>
</dbReference>
<feature type="active site" description="Proton acceptor" evidence="10 12">
    <location>
        <position position="35"/>
    </location>
</feature>
<organism evidence="15 16">
    <name type="scientific">Collinsella ihumii</name>
    <dbReference type="NCBI Taxonomy" id="1720204"/>
    <lineage>
        <taxon>Bacteria</taxon>
        <taxon>Bacillati</taxon>
        <taxon>Actinomycetota</taxon>
        <taxon>Coriobacteriia</taxon>
        <taxon>Coriobacteriales</taxon>
        <taxon>Coriobacteriaceae</taxon>
        <taxon>Collinsella</taxon>
    </lineage>
</organism>
<comment type="function">
    <text evidence="10">Catalyzes the reversible epimerization of D-ribulose 5-phosphate to D-xylulose 5-phosphate.</text>
</comment>
<dbReference type="GO" id="GO:0019323">
    <property type="term" value="P:pentose catabolic process"/>
    <property type="evidence" value="ECO:0007669"/>
    <property type="project" value="UniProtKB-UniRule"/>
</dbReference>
<feature type="binding site" evidence="10 14">
    <location>
        <begin position="142"/>
        <end position="145"/>
    </location>
    <ligand>
        <name>substrate</name>
    </ligand>
</feature>
<dbReference type="CDD" id="cd00429">
    <property type="entry name" value="RPE"/>
    <property type="match status" value="1"/>
</dbReference>
<evidence type="ECO:0000256" key="13">
    <source>
        <dbReference type="PIRSR" id="PIRSR001461-2"/>
    </source>
</evidence>
<dbReference type="Pfam" id="PF00834">
    <property type="entry name" value="Ribul_P_3_epim"/>
    <property type="match status" value="1"/>
</dbReference>
<comment type="caution">
    <text evidence="15">The sequence shown here is derived from an EMBL/GenBank/DDBJ whole genome shotgun (WGS) entry which is preliminary data.</text>
</comment>
<comment type="cofactor">
    <cofactor evidence="3">
        <name>Co(2+)</name>
        <dbReference type="ChEBI" id="CHEBI:48828"/>
    </cofactor>
</comment>
<evidence type="ECO:0000256" key="4">
    <source>
        <dbReference type="ARBA" id="ARBA00001947"/>
    </source>
</evidence>
<dbReference type="AlphaFoldDB" id="A0A921LRQ2"/>
<evidence type="ECO:0000256" key="14">
    <source>
        <dbReference type="PIRSR" id="PIRSR001461-3"/>
    </source>
</evidence>
<dbReference type="HAMAP" id="MF_02227">
    <property type="entry name" value="RPE"/>
    <property type="match status" value="1"/>
</dbReference>
<dbReference type="NCBIfam" id="TIGR01163">
    <property type="entry name" value="rpe"/>
    <property type="match status" value="1"/>
</dbReference>
<name>A0A921LRQ2_9ACTN</name>
<comment type="cofactor">
    <cofactor evidence="4">
        <name>Zn(2+)</name>
        <dbReference type="ChEBI" id="CHEBI:29105"/>
    </cofactor>
</comment>
<dbReference type="Proteomes" id="UP000746751">
    <property type="component" value="Unassembled WGS sequence"/>
</dbReference>
<protein>
    <recommendedName>
        <fullName evidence="7 10">Ribulose-phosphate 3-epimerase</fullName>
        <ecNumber evidence="7 10">5.1.3.1</ecNumber>
    </recommendedName>
</protein>
<dbReference type="PANTHER" id="PTHR11749">
    <property type="entry name" value="RIBULOSE-5-PHOSPHATE-3-EPIMERASE"/>
    <property type="match status" value="1"/>
</dbReference>
<dbReference type="InterPro" id="IPR026019">
    <property type="entry name" value="Ribul_P_3_epim"/>
</dbReference>
<feature type="binding site" evidence="10 13">
    <location>
        <position position="33"/>
    </location>
    <ligand>
        <name>a divalent metal cation</name>
        <dbReference type="ChEBI" id="CHEBI:60240"/>
    </ligand>
</feature>
<dbReference type="EC" id="5.1.3.1" evidence="7 10"/>
<dbReference type="GO" id="GO:0004750">
    <property type="term" value="F:D-ribulose-phosphate 3-epimerase activity"/>
    <property type="evidence" value="ECO:0007669"/>
    <property type="project" value="UniProtKB-UniRule"/>
</dbReference>
<dbReference type="EMBL" id="DYVF01000047">
    <property type="protein sequence ID" value="HJG31272.1"/>
    <property type="molecule type" value="Genomic_DNA"/>
</dbReference>
<feature type="binding site" evidence="10 13">
    <location>
        <position position="35"/>
    </location>
    <ligand>
        <name>a divalent metal cation</name>
        <dbReference type="ChEBI" id="CHEBI:60240"/>
    </ligand>
</feature>
<comment type="cofactor">
    <cofactor evidence="2">
        <name>Mn(2+)</name>
        <dbReference type="ChEBI" id="CHEBI:29035"/>
    </cofactor>
</comment>
<sequence>MLDRVKVSPSVLAADFTQLHAELDRVGDADYIHFDVMDGHFVPNHSFGPHILMAVKRSTDALLDVHLMVTNPDDVIDWYVDAGADIVSVHLEAADDLPAIINRLHERGALAGVVINPPTPVQELESVIDLVDIVLIMSVNPGFGGQSFIEGTYDKVRELRRMCERHGVDPLIEVDGGVTLSNARALGEAGATVLVAGSAVFKAEDPSMIVRELRELGTIGMQAREG</sequence>
<keyword evidence="8 10" id="KW-0479">Metal-binding</keyword>
<dbReference type="GO" id="GO:0046872">
    <property type="term" value="F:metal ion binding"/>
    <property type="evidence" value="ECO:0007669"/>
    <property type="project" value="UniProtKB-UniRule"/>
</dbReference>
<dbReference type="InterPro" id="IPR011060">
    <property type="entry name" value="RibuloseP-bd_barrel"/>
</dbReference>
<feature type="binding site" evidence="10 14">
    <location>
        <position position="66"/>
    </location>
    <ligand>
        <name>substrate</name>
    </ligand>
</feature>
<proteinExistence type="inferred from homology"/>
<feature type="binding site" evidence="10 14">
    <location>
        <begin position="197"/>
        <end position="198"/>
    </location>
    <ligand>
        <name>substrate</name>
    </ligand>
</feature>
<comment type="similarity">
    <text evidence="6 10 11">Belongs to the ribulose-phosphate 3-epimerase family.</text>
</comment>
<reference evidence="15" key="1">
    <citation type="journal article" date="2021" name="PeerJ">
        <title>Extensive microbial diversity within the chicken gut microbiome revealed by metagenomics and culture.</title>
        <authorList>
            <person name="Gilroy R."/>
            <person name="Ravi A."/>
            <person name="Getino M."/>
            <person name="Pursley I."/>
            <person name="Horton D.L."/>
            <person name="Alikhan N.F."/>
            <person name="Baker D."/>
            <person name="Gharbi K."/>
            <person name="Hall N."/>
            <person name="Watson M."/>
            <person name="Adriaenssens E.M."/>
            <person name="Foster-Nyarko E."/>
            <person name="Jarju S."/>
            <person name="Secka A."/>
            <person name="Antonio M."/>
            <person name="Oren A."/>
            <person name="Chaudhuri R.R."/>
            <person name="La Ragione R."/>
            <person name="Hildebrand F."/>
            <person name="Pallen M.J."/>
        </authorList>
    </citation>
    <scope>NUCLEOTIDE SEQUENCE</scope>
    <source>
        <strain evidence="15">ChiGjej2B2-7701</strain>
    </source>
</reference>
<evidence type="ECO:0000256" key="2">
    <source>
        <dbReference type="ARBA" id="ARBA00001936"/>
    </source>
</evidence>
<evidence type="ECO:0000313" key="16">
    <source>
        <dbReference type="Proteomes" id="UP000746751"/>
    </source>
</evidence>
<feature type="active site" description="Proton donor" evidence="10 12">
    <location>
        <position position="175"/>
    </location>
</feature>
<keyword evidence="9 10" id="KW-0413">Isomerase</keyword>
<evidence type="ECO:0000256" key="7">
    <source>
        <dbReference type="ARBA" id="ARBA00013188"/>
    </source>
</evidence>
<comment type="cofactor">
    <cofactor evidence="10 13">
        <name>a divalent metal cation</name>
        <dbReference type="ChEBI" id="CHEBI:60240"/>
    </cofactor>
    <text evidence="10 13">Binds 1 divalent metal cation per subunit.</text>
</comment>
<feature type="binding site" evidence="14">
    <location>
        <position position="177"/>
    </location>
    <ligand>
        <name>substrate</name>
    </ligand>
</feature>
<feature type="binding site" evidence="10 13">
    <location>
        <position position="66"/>
    </location>
    <ligand>
        <name>a divalent metal cation</name>
        <dbReference type="ChEBI" id="CHEBI:60240"/>
    </ligand>
</feature>
<feature type="binding site" evidence="10 13">
    <location>
        <position position="175"/>
    </location>
    <ligand>
        <name>a divalent metal cation</name>
        <dbReference type="ChEBI" id="CHEBI:60240"/>
    </ligand>
</feature>
<keyword evidence="13" id="KW-0464">Manganese</keyword>
<comment type="pathway">
    <text evidence="10">Carbohydrate degradation.</text>
</comment>
<dbReference type="PIRSF" id="PIRSF001461">
    <property type="entry name" value="RPE"/>
    <property type="match status" value="1"/>
</dbReference>
<dbReference type="NCBIfam" id="NF004076">
    <property type="entry name" value="PRK05581.1-4"/>
    <property type="match status" value="1"/>
</dbReference>
<feature type="binding site" evidence="10">
    <location>
        <begin position="175"/>
        <end position="177"/>
    </location>
    <ligand>
        <name>substrate</name>
    </ligand>
</feature>
<dbReference type="FunFam" id="3.20.20.70:FF:000004">
    <property type="entry name" value="Ribulose-phosphate 3-epimerase"/>
    <property type="match status" value="1"/>
</dbReference>
<evidence type="ECO:0000256" key="12">
    <source>
        <dbReference type="PIRSR" id="PIRSR001461-1"/>
    </source>
</evidence>
<dbReference type="GO" id="GO:0005737">
    <property type="term" value="C:cytoplasm"/>
    <property type="evidence" value="ECO:0007669"/>
    <property type="project" value="UniProtKB-ARBA"/>
</dbReference>
<comment type="catalytic activity">
    <reaction evidence="1 10 11">
        <text>D-ribulose 5-phosphate = D-xylulose 5-phosphate</text>
        <dbReference type="Rhea" id="RHEA:13677"/>
        <dbReference type="ChEBI" id="CHEBI:57737"/>
        <dbReference type="ChEBI" id="CHEBI:58121"/>
        <dbReference type="EC" id="5.1.3.1"/>
    </reaction>
</comment>
<dbReference type="Gene3D" id="3.20.20.70">
    <property type="entry name" value="Aldolase class I"/>
    <property type="match status" value="1"/>
</dbReference>
<feature type="binding site" evidence="10 14">
    <location>
        <position position="10"/>
    </location>
    <ligand>
        <name>substrate</name>
    </ligand>
</feature>
<keyword evidence="13" id="KW-0862">Zinc</keyword>
<dbReference type="GO" id="GO:0006098">
    <property type="term" value="P:pentose-phosphate shunt"/>
    <property type="evidence" value="ECO:0007669"/>
    <property type="project" value="UniProtKB-UniRule"/>
</dbReference>
<gene>
    <name evidence="10 15" type="primary">rpe</name>
    <name evidence="15" type="ORF">K8U80_07740</name>
</gene>
<reference evidence="15" key="2">
    <citation type="submission" date="2021-09" db="EMBL/GenBank/DDBJ databases">
        <authorList>
            <person name="Gilroy R."/>
        </authorList>
    </citation>
    <scope>NUCLEOTIDE SEQUENCE</scope>
    <source>
        <strain evidence="15">ChiGjej2B2-7701</strain>
    </source>
</reference>
<evidence type="ECO:0000256" key="10">
    <source>
        <dbReference type="HAMAP-Rule" id="MF_02227"/>
    </source>
</evidence>
<evidence type="ECO:0000256" key="8">
    <source>
        <dbReference type="ARBA" id="ARBA00022723"/>
    </source>
</evidence>
<keyword evidence="13" id="KW-0170">Cobalt</keyword>
<accession>A0A921LRQ2</accession>
<evidence type="ECO:0000256" key="5">
    <source>
        <dbReference type="ARBA" id="ARBA00001954"/>
    </source>
</evidence>
<evidence type="ECO:0000256" key="1">
    <source>
        <dbReference type="ARBA" id="ARBA00001782"/>
    </source>
</evidence>
<dbReference type="InterPro" id="IPR000056">
    <property type="entry name" value="Ribul_P_3_epim-like"/>
</dbReference>
<keyword evidence="10 11" id="KW-0119">Carbohydrate metabolism</keyword>
<evidence type="ECO:0000313" key="15">
    <source>
        <dbReference type="EMBL" id="HJG31272.1"/>
    </source>
</evidence>
<evidence type="ECO:0000256" key="3">
    <source>
        <dbReference type="ARBA" id="ARBA00001941"/>
    </source>
</evidence>
<dbReference type="InterPro" id="IPR013785">
    <property type="entry name" value="Aldolase_TIM"/>
</dbReference>
<comment type="cofactor">
    <cofactor evidence="5">
        <name>Fe(2+)</name>
        <dbReference type="ChEBI" id="CHEBI:29033"/>
    </cofactor>
</comment>
<evidence type="ECO:0000256" key="9">
    <source>
        <dbReference type="ARBA" id="ARBA00023235"/>
    </source>
</evidence>